<dbReference type="InterPro" id="IPR005170">
    <property type="entry name" value="Transptr-assoc_dom"/>
</dbReference>
<keyword evidence="5 7" id="KW-0129">CBS domain</keyword>
<evidence type="ECO:0000256" key="2">
    <source>
        <dbReference type="ARBA" id="ARBA00022692"/>
    </source>
</evidence>
<dbReference type="PANTHER" id="PTHR22777:SF17">
    <property type="entry name" value="UPF0053 PROTEIN SLL0260"/>
    <property type="match status" value="1"/>
</dbReference>
<dbReference type="PANTHER" id="PTHR22777">
    <property type="entry name" value="HEMOLYSIN-RELATED"/>
    <property type="match status" value="1"/>
</dbReference>
<dbReference type="InterPro" id="IPR002550">
    <property type="entry name" value="CNNM"/>
</dbReference>
<dbReference type="CDD" id="cd04590">
    <property type="entry name" value="CBS_pair_CorC_HlyC_assoc"/>
    <property type="match status" value="1"/>
</dbReference>
<dbReference type="InterPro" id="IPR044751">
    <property type="entry name" value="Ion_transp-like_CBS"/>
</dbReference>
<evidence type="ECO:0000256" key="7">
    <source>
        <dbReference type="PROSITE-ProRule" id="PRU00703"/>
    </source>
</evidence>
<dbReference type="SUPFAM" id="SSF56176">
    <property type="entry name" value="FAD-binding/transporter-associated domain-like"/>
    <property type="match status" value="1"/>
</dbReference>
<name>A0ABY5Y6A0_9FLAO</name>
<dbReference type="Proteomes" id="UP001059209">
    <property type="component" value="Chromosome"/>
</dbReference>
<keyword evidence="6 8" id="KW-0472">Membrane</keyword>
<evidence type="ECO:0000256" key="4">
    <source>
        <dbReference type="ARBA" id="ARBA00022989"/>
    </source>
</evidence>
<dbReference type="RefSeq" id="WP_260572424.1">
    <property type="nucleotide sequence ID" value="NZ_CP104205.1"/>
</dbReference>
<evidence type="ECO:0000259" key="10">
    <source>
        <dbReference type="PROSITE" id="PS51371"/>
    </source>
</evidence>
<feature type="transmembrane region" description="Helical" evidence="9">
    <location>
        <begin position="81"/>
        <end position="101"/>
    </location>
</feature>
<evidence type="ECO:0000256" key="3">
    <source>
        <dbReference type="ARBA" id="ARBA00022737"/>
    </source>
</evidence>
<dbReference type="Pfam" id="PF00571">
    <property type="entry name" value="CBS"/>
    <property type="match status" value="1"/>
</dbReference>
<reference evidence="12" key="1">
    <citation type="submission" date="2022-09" db="EMBL/GenBank/DDBJ databases">
        <title>Maribacter litopenaei sp. nov., isolated from the intestinal tract of the Pacific White Shrimp, Litopenaeus vannamei.</title>
        <authorList>
            <person name="Kim S.Y."/>
            <person name="Hwang C.Y."/>
        </authorList>
    </citation>
    <scope>NUCLEOTIDE SEQUENCE</scope>
    <source>
        <strain evidence="12">HL-LV01</strain>
    </source>
</reference>
<organism evidence="12 13">
    <name type="scientific">Maribacter litopenaei</name>
    <dbReference type="NCBI Taxonomy" id="2976127"/>
    <lineage>
        <taxon>Bacteria</taxon>
        <taxon>Pseudomonadati</taxon>
        <taxon>Bacteroidota</taxon>
        <taxon>Flavobacteriia</taxon>
        <taxon>Flavobacteriales</taxon>
        <taxon>Flavobacteriaceae</taxon>
        <taxon>Maribacter</taxon>
    </lineage>
</organism>
<dbReference type="InterPro" id="IPR000644">
    <property type="entry name" value="CBS_dom"/>
</dbReference>
<evidence type="ECO:0000313" key="13">
    <source>
        <dbReference type="Proteomes" id="UP001059209"/>
    </source>
</evidence>
<keyword evidence="13" id="KW-1185">Reference proteome</keyword>
<dbReference type="Gene3D" id="3.30.465.10">
    <property type="match status" value="1"/>
</dbReference>
<dbReference type="Pfam" id="PF01595">
    <property type="entry name" value="CNNM"/>
    <property type="match status" value="1"/>
</dbReference>
<dbReference type="Gene3D" id="3.10.580.10">
    <property type="entry name" value="CBS-domain"/>
    <property type="match status" value="1"/>
</dbReference>
<dbReference type="InterPro" id="IPR016169">
    <property type="entry name" value="FAD-bd_PCMH_sub2"/>
</dbReference>
<dbReference type="InterPro" id="IPR036318">
    <property type="entry name" value="FAD-bd_PCMH-like_sf"/>
</dbReference>
<dbReference type="SMART" id="SM01091">
    <property type="entry name" value="CorC_HlyC"/>
    <property type="match status" value="1"/>
</dbReference>
<dbReference type="PROSITE" id="PS51371">
    <property type="entry name" value="CBS"/>
    <property type="match status" value="1"/>
</dbReference>
<feature type="domain" description="CBS" evidence="10">
    <location>
        <begin position="258"/>
        <end position="318"/>
    </location>
</feature>
<feature type="transmembrane region" description="Helical" evidence="9">
    <location>
        <begin position="37"/>
        <end position="61"/>
    </location>
</feature>
<evidence type="ECO:0000256" key="9">
    <source>
        <dbReference type="SAM" id="Phobius"/>
    </source>
</evidence>
<evidence type="ECO:0000256" key="8">
    <source>
        <dbReference type="PROSITE-ProRule" id="PRU01193"/>
    </source>
</evidence>
<proteinExistence type="predicted"/>
<sequence>MEIAFVSANKIHIEIEKKQAGLLAKVLTRLTKRPSKFIATMLIGNNIALVVYGLFMGEVLMNWFLGMNPKNEVLRVFLTDFSLLSQTIISTLVILITAEFLPKVLFQIYSNSLLKLLAVPAYLFYLAFSFISDFVIYVSDFILKYIFRTSGDEVQLAFTKLELGDYITEQMETVEEEDEVDSEIRIFQNALEFAEVKAREVMVPRTEITAVEIHETPKNLAKLFTETGYSKILVFKDTIDNVIGYVHSYELFKKPKTIKSILLPVEFVPETMLIQDILNVLIKKRKSMAVVLDEYGGTSGLMTVEDIVEELFGEIEDEHDTTDLREEQIDERNFLFSARLEVDYINENYKLELPIGDEFETLGGLLVHQVGEIPEKNSEIVVDHFKFTVLEVSNTKIDLVSLEILKED</sequence>
<accession>A0ABY5Y6A0</accession>
<dbReference type="EMBL" id="CP104205">
    <property type="protein sequence ID" value="UWX54566.1"/>
    <property type="molecule type" value="Genomic_DNA"/>
</dbReference>
<evidence type="ECO:0000256" key="6">
    <source>
        <dbReference type="ARBA" id="ARBA00023136"/>
    </source>
</evidence>
<dbReference type="InterPro" id="IPR046342">
    <property type="entry name" value="CBS_dom_sf"/>
</dbReference>
<protein>
    <submittedName>
        <fullName evidence="12">Hemolysin family protein</fullName>
    </submittedName>
</protein>
<dbReference type="Pfam" id="PF03471">
    <property type="entry name" value="CorC_HlyC"/>
    <property type="match status" value="1"/>
</dbReference>
<gene>
    <name evidence="12" type="ORF">NYZ99_17010</name>
</gene>
<evidence type="ECO:0000256" key="1">
    <source>
        <dbReference type="ARBA" id="ARBA00004141"/>
    </source>
</evidence>
<evidence type="ECO:0000259" key="11">
    <source>
        <dbReference type="PROSITE" id="PS51846"/>
    </source>
</evidence>
<feature type="transmembrane region" description="Helical" evidence="9">
    <location>
        <begin position="113"/>
        <end position="138"/>
    </location>
</feature>
<dbReference type="PROSITE" id="PS51846">
    <property type="entry name" value="CNNM"/>
    <property type="match status" value="1"/>
</dbReference>
<keyword evidence="2 8" id="KW-0812">Transmembrane</keyword>
<keyword evidence="3" id="KW-0677">Repeat</keyword>
<dbReference type="SUPFAM" id="SSF54631">
    <property type="entry name" value="CBS-domain pair"/>
    <property type="match status" value="1"/>
</dbReference>
<keyword evidence="4 8" id="KW-1133">Transmembrane helix</keyword>
<feature type="domain" description="CNNM transmembrane" evidence="11">
    <location>
        <begin position="1"/>
        <end position="183"/>
    </location>
</feature>
<comment type="subcellular location">
    <subcellularLocation>
        <location evidence="1">Membrane</location>
        <topology evidence="1">Multi-pass membrane protein</topology>
    </subcellularLocation>
</comment>
<evidence type="ECO:0000313" key="12">
    <source>
        <dbReference type="EMBL" id="UWX54566.1"/>
    </source>
</evidence>
<evidence type="ECO:0000256" key="5">
    <source>
        <dbReference type="ARBA" id="ARBA00023122"/>
    </source>
</evidence>